<proteinExistence type="predicted"/>
<dbReference type="EMBL" id="BSNV01000054">
    <property type="protein sequence ID" value="GLQ67509.1"/>
    <property type="molecule type" value="Genomic_DNA"/>
</dbReference>
<accession>A0ABQ5WWY1</accession>
<sequence>MTDWPVEAVPVTCISSGSDLEMMDVLREEGLAEVGVAARVGEVVTRLCVECVCVVTLVDVAWAVGQSETSELKAAPHIRKALGPKHLLMGIPFASRCWLAIRNICFS</sequence>
<reference evidence="2" key="1">
    <citation type="journal article" date="2019" name="Int. J. Syst. Evol. Microbiol.">
        <title>The Global Catalogue of Microorganisms (GCM) 10K type strain sequencing project: providing services to taxonomists for standard genome sequencing and annotation.</title>
        <authorList>
            <consortium name="The Broad Institute Genomics Platform"/>
            <consortium name="The Broad Institute Genome Sequencing Center for Infectious Disease"/>
            <person name="Wu L."/>
            <person name="Ma J."/>
        </authorList>
    </citation>
    <scope>NUCLEOTIDE SEQUENCE [LARGE SCALE GENOMIC DNA]</scope>
    <source>
        <strain evidence="2">NBRC 3266</strain>
    </source>
</reference>
<organism evidence="1 2">
    <name type="scientific">Gluconobacter kondonii</name>
    <dbReference type="NCBI Taxonomy" id="941463"/>
    <lineage>
        <taxon>Bacteria</taxon>
        <taxon>Pseudomonadati</taxon>
        <taxon>Pseudomonadota</taxon>
        <taxon>Alphaproteobacteria</taxon>
        <taxon>Acetobacterales</taxon>
        <taxon>Acetobacteraceae</taxon>
        <taxon>Gluconobacter</taxon>
    </lineage>
</organism>
<comment type="caution">
    <text evidence="1">The sequence shown here is derived from an EMBL/GenBank/DDBJ whole genome shotgun (WGS) entry which is preliminary data.</text>
</comment>
<evidence type="ECO:0000313" key="1">
    <source>
        <dbReference type="EMBL" id="GLQ67509.1"/>
    </source>
</evidence>
<dbReference type="Proteomes" id="UP001156629">
    <property type="component" value="Unassembled WGS sequence"/>
</dbReference>
<name>A0ABQ5WWY1_9PROT</name>
<protein>
    <submittedName>
        <fullName evidence="1">Uncharacterized protein</fullName>
    </submittedName>
</protein>
<gene>
    <name evidence="1" type="ORF">GCM10007870_30940</name>
</gene>
<keyword evidence="2" id="KW-1185">Reference proteome</keyword>
<evidence type="ECO:0000313" key="2">
    <source>
        <dbReference type="Proteomes" id="UP001156629"/>
    </source>
</evidence>